<feature type="region of interest" description="Disordered" evidence="1">
    <location>
        <begin position="205"/>
        <end position="249"/>
    </location>
</feature>
<feature type="region of interest" description="Disordered" evidence="1">
    <location>
        <begin position="13"/>
        <end position="105"/>
    </location>
</feature>
<sequence>MKRLIITVNVTEACGSQQNDRDGPHHPGGGRGPGGPHNSGGHGRPPYGGEGSHNAVGGHGHSGHRPEHGNHNNNGHRPEHGGWDNPRDHHGHGNRYGHFSSDPRQNYNERVRRARHPNEPSNGAYYDQSMNGMMHHNYMSYGDNEYSQTPEHAYSNYPNEYEDYESRHQMQAYSHEQSYASRETGEYSYGRSEPTPYNSQMHYQNGDPGQMGNYGGENNAYGEPNVFVDPQVPEERSNPQNAGMDPLSAYQAEIARLTRLNEERMRKYEEEKAKYYREHAK</sequence>
<name>A0A0R3T2X7_RODNA</name>
<dbReference type="EMBL" id="UZAE01000502">
    <property type="protein sequence ID" value="VDN97186.1"/>
    <property type="molecule type" value="Genomic_DNA"/>
</dbReference>
<organism evidence="4">
    <name type="scientific">Rodentolepis nana</name>
    <name type="common">Dwarf tapeworm</name>
    <name type="synonym">Hymenolepis nana</name>
    <dbReference type="NCBI Taxonomy" id="102285"/>
    <lineage>
        <taxon>Eukaryota</taxon>
        <taxon>Metazoa</taxon>
        <taxon>Spiralia</taxon>
        <taxon>Lophotrochozoa</taxon>
        <taxon>Platyhelminthes</taxon>
        <taxon>Cestoda</taxon>
        <taxon>Eucestoda</taxon>
        <taxon>Cyclophyllidea</taxon>
        <taxon>Hymenolepididae</taxon>
        <taxon>Rodentolepis</taxon>
    </lineage>
</organism>
<feature type="compositionally biased region" description="Basic and acidic residues" evidence="1">
    <location>
        <begin position="64"/>
        <end position="88"/>
    </location>
</feature>
<reference evidence="2 3" key="2">
    <citation type="submission" date="2018-11" db="EMBL/GenBank/DDBJ databases">
        <authorList>
            <consortium name="Pathogen Informatics"/>
        </authorList>
    </citation>
    <scope>NUCLEOTIDE SEQUENCE [LARGE SCALE GENOMIC DNA]</scope>
</reference>
<evidence type="ECO:0000313" key="2">
    <source>
        <dbReference type="EMBL" id="VDN97186.1"/>
    </source>
</evidence>
<dbReference type="Proteomes" id="UP000278807">
    <property type="component" value="Unassembled WGS sequence"/>
</dbReference>
<evidence type="ECO:0000313" key="4">
    <source>
        <dbReference type="WBParaSite" id="HNAJ_0000132801-mRNA-1"/>
    </source>
</evidence>
<reference evidence="4" key="1">
    <citation type="submission" date="2017-02" db="UniProtKB">
        <authorList>
            <consortium name="WormBaseParasite"/>
        </authorList>
    </citation>
    <scope>IDENTIFICATION</scope>
</reference>
<keyword evidence="3" id="KW-1185">Reference proteome</keyword>
<protein>
    <submittedName>
        <fullName evidence="4">CCDC50_N domain-containing protein</fullName>
    </submittedName>
</protein>
<feature type="compositionally biased region" description="Gly residues" evidence="1">
    <location>
        <begin position="26"/>
        <end position="51"/>
    </location>
</feature>
<feature type="compositionally biased region" description="Low complexity" evidence="1">
    <location>
        <begin position="216"/>
        <end position="225"/>
    </location>
</feature>
<dbReference type="AlphaFoldDB" id="A0A0R3T2X7"/>
<accession>A0A0R3T2X7</accession>
<proteinExistence type="predicted"/>
<evidence type="ECO:0000313" key="3">
    <source>
        <dbReference type="Proteomes" id="UP000278807"/>
    </source>
</evidence>
<dbReference type="WBParaSite" id="HNAJ_0000132801-mRNA-1">
    <property type="protein sequence ID" value="HNAJ_0000132801-mRNA-1"/>
    <property type="gene ID" value="HNAJ_0000132801"/>
</dbReference>
<gene>
    <name evidence="2" type="ORF">HNAJ_LOCUS1327</name>
</gene>
<evidence type="ECO:0000256" key="1">
    <source>
        <dbReference type="SAM" id="MobiDB-lite"/>
    </source>
</evidence>